<dbReference type="PANTHER" id="PTHR40661">
    <property type="match status" value="1"/>
</dbReference>
<keyword evidence="6" id="KW-1185">Reference proteome</keyword>
<evidence type="ECO:0000313" key="5">
    <source>
        <dbReference type="EMBL" id="RRJ91564.1"/>
    </source>
</evidence>
<dbReference type="Pfam" id="PF00717">
    <property type="entry name" value="Peptidase_S24"/>
    <property type="match status" value="1"/>
</dbReference>
<accession>A0A3P3WA22</accession>
<keyword evidence="2" id="KW-0238">DNA-binding</keyword>
<sequence length="217" mass="25346">MKNLQNRIDFFYKYIEDNKLRNKELVNLLGFTKGQVSNILTKKVNPSVNFLDTFEEKFNVTEQDLAKVEKNDTGNFSNLNTNLFKAVPFYNINVSAGDVVFLDDGFLENREPDDLMFIPKNIDADIAFPTYGHSMYPEISNGDRVAYKVIKDWSFFNYGMKYLIITAEQRMVKYLKKHEKEGYVLLESRNKDFEPIDMPISSIRAILQVRYIGKIEM</sequence>
<dbReference type="SUPFAM" id="SSF51306">
    <property type="entry name" value="LexA/Signal peptidase"/>
    <property type="match status" value="1"/>
</dbReference>
<dbReference type="CDD" id="cd00093">
    <property type="entry name" value="HTH_XRE"/>
    <property type="match status" value="1"/>
</dbReference>
<dbReference type="InterPro" id="IPR001387">
    <property type="entry name" value="Cro/C1-type_HTH"/>
</dbReference>
<evidence type="ECO:0000256" key="1">
    <source>
        <dbReference type="ARBA" id="ARBA00023015"/>
    </source>
</evidence>
<evidence type="ECO:0000313" key="6">
    <source>
        <dbReference type="Proteomes" id="UP000275719"/>
    </source>
</evidence>
<proteinExistence type="predicted"/>
<feature type="domain" description="HTH cro/C1-type" evidence="4">
    <location>
        <begin position="23"/>
        <end position="65"/>
    </location>
</feature>
<dbReference type="RefSeq" id="WP_125018496.1">
    <property type="nucleotide sequence ID" value="NZ_RQVQ01000010.1"/>
</dbReference>
<dbReference type="SUPFAM" id="SSF47413">
    <property type="entry name" value="lambda repressor-like DNA-binding domains"/>
    <property type="match status" value="1"/>
</dbReference>
<comment type="caution">
    <text evidence="5">The sequence shown here is derived from an EMBL/GenBank/DDBJ whole genome shotgun (WGS) entry which is preliminary data.</text>
</comment>
<dbReference type="Proteomes" id="UP000275719">
    <property type="component" value="Unassembled WGS sequence"/>
</dbReference>
<evidence type="ECO:0000256" key="3">
    <source>
        <dbReference type="ARBA" id="ARBA00023163"/>
    </source>
</evidence>
<dbReference type="CDD" id="cd06529">
    <property type="entry name" value="S24_LexA-like"/>
    <property type="match status" value="1"/>
</dbReference>
<keyword evidence="3" id="KW-0804">Transcription</keyword>
<dbReference type="OrthoDB" id="796548at2"/>
<organism evidence="5 6">
    <name type="scientific">Paenimyroides tangerinum</name>
    <dbReference type="NCBI Taxonomy" id="2488728"/>
    <lineage>
        <taxon>Bacteria</taxon>
        <taxon>Pseudomonadati</taxon>
        <taxon>Bacteroidota</taxon>
        <taxon>Flavobacteriia</taxon>
        <taxon>Flavobacteriales</taxon>
        <taxon>Flavobacteriaceae</taxon>
        <taxon>Paenimyroides</taxon>
    </lineage>
</organism>
<dbReference type="InterPro" id="IPR015927">
    <property type="entry name" value="Peptidase_S24_S26A/B/C"/>
</dbReference>
<dbReference type="PROSITE" id="PS50943">
    <property type="entry name" value="HTH_CROC1"/>
    <property type="match status" value="1"/>
</dbReference>
<dbReference type="InterPro" id="IPR010982">
    <property type="entry name" value="Lambda_DNA-bd_dom_sf"/>
</dbReference>
<dbReference type="InterPro" id="IPR036286">
    <property type="entry name" value="LexA/Signal_pep-like_sf"/>
</dbReference>
<dbReference type="AlphaFoldDB" id="A0A3P3WA22"/>
<protein>
    <submittedName>
        <fullName evidence="5">XRE family transcriptional regulator</fullName>
    </submittedName>
</protein>
<keyword evidence="1" id="KW-0805">Transcription regulation</keyword>
<dbReference type="Gene3D" id="1.10.260.40">
    <property type="entry name" value="lambda repressor-like DNA-binding domains"/>
    <property type="match status" value="1"/>
</dbReference>
<evidence type="ECO:0000259" key="4">
    <source>
        <dbReference type="PROSITE" id="PS50943"/>
    </source>
</evidence>
<dbReference type="InterPro" id="IPR039418">
    <property type="entry name" value="LexA-like"/>
</dbReference>
<dbReference type="EMBL" id="RQVQ01000010">
    <property type="protein sequence ID" value="RRJ91564.1"/>
    <property type="molecule type" value="Genomic_DNA"/>
</dbReference>
<dbReference type="PANTHER" id="PTHR40661:SF1">
    <property type="entry name" value="HTH CRO_C1-TYPE DOMAIN-CONTAINING PROTEIN"/>
    <property type="match status" value="1"/>
</dbReference>
<dbReference type="Gene3D" id="2.10.109.10">
    <property type="entry name" value="Umud Fragment, subunit A"/>
    <property type="match status" value="1"/>
</dbReference>
<dbReference type="GO" id="GO:0003677">
    <property type="term" value="F:DNA binding"/>
    <property type="evidence" value="ECO:0007669"/>
    <property type="project" value="UniProtKB-KW"/>
</dbReference>
<gene>
    <name evidence="5" type="ORF">EG240_06045</name>
</gene>
<evidence type="ECO:0000256" key="2">
    <source>
        <dbReference type="ARBA" id="ARBA00023125"/>
    </source>
</evidence>
<reference evidence="5 6" key="1">
    <citation type="submission" date="2018-11" db="EMBL/GenBank/DDBJ databases">
        <title>Flavobacterium sp. nov., YIM 102701-2 draft genome.</title>
        <authorList>
            <person name="Li G."/>
            <person name="Jiang Y."/>
        </authorList>
    </citation>
    <scope>NUCLEOTIDE SEQUENCE [LARGE SCALE GENOMIC DNA]</scope>
    <source>
        <strain evidence="5 6">YIM 102701-2</strain>
    </source>
</reference>
<name>A0A3P3WA22_9FLAO</name>